<name>A0ABR9E841_9GAMM</name>
<proteinExistence type="predicted"/>
<evidence type="ECO:0000313" key="2">
    <source>
        <dbReference type="EMBL" id="MBE0367166.1"/>
    </source>
</evidence>
<dbReference type="CDD" id="cd04301">
    <property type="entry name" value="NAT_SF"/>
    <property type="match status" value="1"/>
</dbReference>
<dbReference type="Gene3D" id="3.40.630.30">
    <property type="match status" value="1"/>
</dbReference>
<sequence>MYVVKQLTPMSVPLINKFYQQFSVRGRATKQDQCWVVKSTEIIAGCRIQSKDDALLLSTVFVHPEYRSQGFAKSLLTSVLQSQNEVLYTFAYRKLDGFYRQLGFEYSPNLPHHLSVSFSNYIRQKRDIVAMCIYK</sequence>
<protein>
    <recommendedName>
        <fullName evidence="1">N-acetyltransferase domain-containing protein</fullName>
    </recommendedName>
</protein>
<dbReference type="RefSeq" id="WP_192506630.1">
    <property type="nucleotide sequence ID" value="NZ_AQGV01000012.1"/>
</dbReference>
<dbReference type="SUPFAM" id="SSF55729">
    <property type="entry name" value="Acyl-CoA N-acyltransferases (Nat)"/>
    <property type="match status" value="1"/>
</dbReference>
<comment type="caution">
    <text evidence="2">The sequence shown here is derived from an EMBL/GenBank/DDBJ whole genome shotgun (WGS) entry which is preliminary data.</text>
</comment>
<dbReference type="EMBL" id="AQGV01000012">
    <property type="protein sequence ID" value="MBE0367166.1"/>
    <property type="molecule type" value="Genomic_DNA"/>
</dbReference>
<accession>A0ABR9E841</accession>
<gene>
    <name evidence="2" type="ORF">PAUR_a0479</name>
</gene>
<dbReference type="InterPro" id="IPR016181">
    <property type="entry name" value="Acyl_CoA_acyltransferase"/>
</dbReference>
<dbReference type="PROSITE" id="PS51186">
    <property type="entry name" value="GNAT"/>
    <property type="match status" value="1"/>
</dbReference>
<dbReference type="InterPro" id="IPR000182">
    <property type="entry name" value="GNAT_dom"/>
</dbReference>
<dbReference type="Pfam" id="PF13508">
    <property type="entry name" value="Acetyltransf_7"/>
    <property type="match status" value="1"/>
</dbReference>
<evidence type="ECO:0000313" key="3">
    <source>
        <dbReference type="Proteomes" id="UP000615755"/>
    </source>
</evidence>
<dbReference type="Proteomes" id="UP000615755">
    <property type="component" value="Unassembled WGS sequence"/>
</dbReference>
<evidence type="ECO:0000259" key="1">
    <source>
        <dbReference type="PROSITE" id="PS51186"/>
    </source>
</evidence>
<feature type="domain" description="N-acetyltransferase" evidence="1">
    <location>
        <begin position="1"/>
        <end position="127"/>
    </location>
</feature>
<reference evidence="2 3" key="1">
    <citation type="submission" date="2015-03" db="EMBL/GenBank/DDBJ databases">
        <title>Genome sequence of Pseudoalteromonas aurantia.</title>
        <authorList>
            <person name="Xie B.-B."/>
            <person name="Rong J.-C."/>
            <person name="Qin Q.-L."/>
            <person name="Zhang Y.-Z."/>
        </authorList>
    </citation>
    <scope>NUCLEOTIDE SEQUENCE [LARGE SCALE GENOMIC DNA]</scope>
    <source>
        <strain evidence="2 3">208</strain>
    </source>
</reference>
<keyword evidence="3" id="KW-1185">Reference proteome</keyword>
<organism evidence="2 3">
    <name type="scientific">Pseudoalteromonas aurantia 208</name>
    <dbReference type="NCBI Taxonomy" id="1314867"/>
    <lineage>
        <taxon>Bacteria</taxon>
        <taxon>Pseudomonadati</taxon>
        <taxon>Pseudomonadota</taxon>
        <taxon>Gammaproteobacteria</taxon>
        <taxon>Alteromonadales</taxon>
        <taxon>Pseudoalteromonadaceae</taxon>
        <taxon>Pseudoalteromonas</taxon>
    </lineage>
</organism>